<dbReference type="Pfam" id="PF20260">
    <property type="entry name" value="PUA_4"/>
    <property type="match status" value="1"/>
</dbReference>
<dbReference type="GO" id="GO:0070475">
    <property type="term" value="P:rRNA base methylation"/>
    <property type="evidence" value="ECO:0007669"/>
    <property type="project" value="TreeGrafter"/>
</dbReference>
<dbReference type="NCBIfam" id="NF008695">
    <property type="entry name" value="PRK11713.3-3"/>
    <property type="match status" value="1"/>
</dbReference>
<evidence type="ECO:0000313" key="14">
    <source>
        <dbReference type="Proteomes" id="UP000199227"/>
    </source>
</evidence>
<dbReference type="OrthoDB" id="9815641at2"/>
<dbReference type="AlphaFoldDB" id="A0A1I5R3H1"/>
<dbReference type="InterPro" id="IPR006700">
    <property type="entry name" value="RsmE"/>
</dbReference>
<comment type="function">
    <text evidence="8 10">Specifically methylates the N3 position of the uracil ring of uridine 1498 (m3U1498) in 16S rRNA. Acts on the fully assembled 30S ribosomal subunit.</text>
</comment>
<evidence type="ECO:0000259" key="11">
    <source>
        <dbReference type="Pfam" id="PF04452"/>
    </source>
</evidence>
<dbReference type="GO" id="GO:0070042">
    <property type="term" value="F:rRNA (uridine-N3-)-methyltransferase activity"/>
    <property type="evidence" value="ECO:0007669"/>
    <property type="project" value="TreeGrafter"/>
</dbReference>
<dbReference type="STRING" id="223786.SAMN05216234_12419"/>
<accession>A0A1I5R3H1</accession>
<evidence type="ECO:0000259" key="12">
    <source>
        <dbReference type="Pfam" id="PF20260"/>
    </source>
</evidence>
<feature type="domain" description="Ribosomal RNA small subunit methyltransferase E methyltransferase" evidence="11">
    <location>
        <begin position="76"/>
        <end position="219"/>
    </location>
</feature>
<dbReference type="PIRSF" id="PIRSF015601">
    <property type="entry name" value="MTase_slr0722"/>
    <property type="match status" value="1"/>
</dbReference>
<evidence type="ECO:0000256" key="7">
    <source>
        <dbReference type="ARBA" id="ARBA00022691"/>
    </source>
</evidence>
<comment type="subcellular location">
    <subcellularLocation>
        <location evidence="1 10">Cytoplasm</location>
    </subcellularLocation>
</comment>
<evidence type="ECO:0000256" key="4">
    <source>
        <dbReference type="ARBA" id="ARBA00022552"/>
    </source>
</evidence>
<keyword evidence="6 10" id="KW-0808">Transferase</keyword>
<evidence type="ECO:0000256" key="10">
    <source>
        <dbReference type="PIRNR" id="PIRNR015601"/>
    </source>
</evidence>
<evidence type="ECO:0000256" key="1">
    <source>
        <dbReference type="ARBA" id="ARBA00004496"/>
    </source>
</evidence>
<sequence>MQFLYHPDSGLSKIKIEGESYKYIFKVRRHKEGERIALRNLQDQFIYFYTIERVTRREAELLFLEKEEKVVMPKNSMHIGWCIVDPKVVEKTLPMLNELGVEKITFIYCDRSQKNFKLDFDRLNRILINSSQQCGRSKMMGLELVSSIDEYLKIYPQSAVLDFGGKHVICEDMVKSILVGCEGGFSEEERELFNKSRIFTLKTPLILRSESAVVAASTFLLLK</sequence>
<dbReference type="NCBIfam" id="TIGR00046">
    <property type="entry name" value="RsmE family RNA methyltransferase"/>
    <property type="match status" value="1"/>
</dbReference>
<dbReference type="Gene3D" id="3.40.1280.10">
    <property type="match status" value="1"/>
</dbReference>
<protein>
    <recommendedName>
        <fullName evidence="10">Ribosomal RNA small subunit methyltransferase E</fullName>
        <ecNumber evidence="10">2.1.1.193</ecNumber>
    </recommendedName>
</protein>
<dbReference type="PANTHER" id="PTHR30027:SF3">
    <property type="entry name" value="16S RRNA (URACIL(1498)-N(3))-METHYLTRANSFERASE"/>
    <property type="match status" value="1"/>
</dbReference>
<keyword evidence="4 10" id="KW-0698">rRNA processing</keyword>
<dbReference type="SUPFAM" id="SSF75217">
    <property type="entry name" value="alpha/beta knot"/>
    <property type="match status" value="1"/>
</dbReference>
<dbReference type="EMBL" id="FOXB01000024">
    <property type="protein sequence ID" value="SFP52887.1"/>
    <property type="molecule type" value="Genomic_DNA"/>
</dbReference>
<dbReference type="InterPro" id="IPR046887">
    <property type="entry name" value="RsmE_PUA-like"/>
</dbReference>
<proteinExistence type="inferred from homology"/>
<dbReference type="InterPro" id="IPR029026">
    <property type="entry name" value="tRNA_m1G_MTases_N"/>
</dbReference>
<evidence type="ECO:0000256" key="9">
    <source>
        <dbReference type="ARBA" id="ARBA00047944"/>
    </source>
</evidence>
<comment type="similarity">
    <text evidence="2 10">Belongs to the RNA methyltransferase RsmE family.</text>
</comment>
<keyword evidence="7 10" id="KW-0949">S-adenosyl-L-methionine</keyword>
<reference evidence="13 14" key="1">
    <citation type="submission" date="2016-10" db="EMBL/GenBank/DDBJ databases">
        <authorList>
            <person name="de Groot N.N."/>
        </authorList>
    </citation>
    <scope>NUCLEOTIDE SEQUENCE [LARGE SCALE GENOMIC DNA]</scope>
    <source>
        <strain evidence="13 14">EP1-55-1</strain>
    </source>
</reference>
<dbReference type="PANTHER" id="PTHR30027">
    <property type="entry name" value="RIBOSOMAL RNA SMALL SUBUNIT METHYLTRANSFERASE E"/>
    <property type="match status" value="1"/>
</dbReference>
<dbReference type="RefSeq" id="WP_092912799.1">
    <property type="nucleotide sequence ID" value="NZ_FOXB01000024.1"/>
</dbReference>
<evidence type="ECO:0000256" key="6">
    <source>
        <dbReference type="ARBA" id="ARBA00022679"/>
    </source>
</evidence>
<dbReference type="Proteomes" id="UP000199227">
    <property type="component" value="Unassembled WGS sequence"/>
</dbReference>
<evidence type="ECO:0000256" key="8">
    <source>
        <dbReference type="ARBA" id="ARBA00025699"/>
    </source>
</evidence>
<organism evidence="13 14">
    <name type="scientific">Hydrogenimonas thermophila</name>
    <dbReference type="NCBI Taxonomy" id="223786"/>
    <lineage>
        <taxon>Bacteria</taxon>
        <taxon>Pseudomonadati</taxon>
        <taxon>Campylobacterota</taxon>
        <taxon>Epsilonproteobacteria</taxon>
        <taxon>Campylobacterales</taxon>
        <taxon>Hydrogenimonadaceae</taxon>
        <taxon>Hydrogenimonas</taxon>
    </lineage>
</organism>
<keyword evidence="3 10" id="KW-0963">Cytoplasm</keyword>
<evidence type="ECO:0000313" key="13">
    <source>
        <dbReference type="EMBL" id="SFP52887.1"/>
    </source>
</evidence>
<evidence type="ECO:0000256" key="2">
    <source>
        <dbReference type="ARBA" id="ARBA00005528"/>
    </source>
</evidence>
<name>A0A1I5R3H1_9BACT</name>
<evidence type="ECO:0000256" key="5">
    <source>
        <dbReference type="ARBA" id="ARBA00022603"/>
    </source>
</evidence>
<dbReference type="Pfam" id="PF04452">
    <property type="entry name" value="Methyltrans_RNA"/>
    <property type="match status" value="1"/>
</dbReference>
<feature type="domain" description="Ribosomal RNA small subunit methyltransferase E PUA-like" evidence="12">
    <location>
        <begin position="16"/>
        <end position="62"/>
    </location>
</feature>
<dbReference type="GO" id="GO:0005737">
    <property type="term" value="C:cytoplasm"/>
    <property type="evidence" value="ECO:0007669"/>
    <property type="project" value="UniProtKB-SubCell"/>
</dbReference>
<comment type="catalytic activity">
    <reaction evidence="9 10">
        <text>uridine(1498) in 16S rRNA + S-adenosyl-L-methionine = N(3)-methyluridine(1498) in 16S rRNA + S-adenosyl-L-homocysteine + H(+)</text>
        <dbReference type="Rhea" id="RHEA:42920"/>
        <dbReference type="Rhea" id="RHEA-COMP:10283"/>
        <dbReference type="Rhea" id="RHEA-COMP:10284"/>
        <dbReference type="ChEBI" id="CHEBI:15378"/>
        <dbReference type="ChEBI" id="CHEBI:57856"/>
        <dbReference type="ChEBI" id="CHEBI:59789"/>
        <dbReference type="ChEBI" id="CHEBI:65315"/>
        <dbReference type="ChEBI" id="CHEBI:74502"/>
        <dbReference type="EC" id="2.1.1.193"/>
    </reaction>
</comment>
<dbReference type="InterPro" id="IPR029028">
    <property type="entry name" value="Alpha/beta_knot_MTases"/>
</dbReference>
<keyword evidence="14" id="KW-1185">Reference proteome</keyword>
<gene>
    <name evidence="13" type="ORF">SAMN05216234_12419</name>
</gene>
<evidence type="ECO:0000256" key="3">
    <source>
        <dbReference type="ARBA" id="ARBA00022490"/>
    </source>
</evidence>
<dbReference type="EC" id="2.1.1.193" evidence="10"/>
<keyword evidence="5 10" id="KW-0489">Methyltransferase</keyword>
<dbReference type="InterPro" id="IPR046886">
    <property type="entry name" value="RsmE_MTase_dom"/>
</dbReference>